<gene>
    <name evidence="3" type="ORF">IAA37_08610</name>
</gene>
<feature type="region of interest" description="Disordered" evidence="1">
    <location>
        <begin position="133"/>
        <end position="173"/>
    </location>
</feature>
<evidence type="ECO:0000256" key="2">
    <source>
        <dbReference type="SAM" id="Phobius"/>
    </source>
</evidence>
<keyword evidence="2" id="KW-1133">Transmembrane helix</keyword>
<organism evidence="3 4">
    <name type="scientific">Candidatus Eubacterium faecale</name>
    <dbReference type="NCBI Taxonomy" id="2838568"/>
    <lineage>
        <taxon>Bacteria</taxon>
        <taxon>Bacillati</taxon>
        <taxon>Bacillota</taxon>
        <taxon>Clostridia</taxon>
        <taxon>Eubacteriales</taxon>
        <taxon>Eubacteriaceae</taxon>
        <taxon>Eubacterium</taxon>
    </lineage>
</organism>
<dbReference type="AlphaFoldDB" id="A0A9D2MJH2"/>
<reference evidence="3" key="1">
    <citation type="journal article" date="2021" name="PeerJ">
        <title>Extensive microbial diversity within the chicken gut microbiome revealed by metagenomics and culture.</title>
        <authorList>
            <person name="Gilroy R."/>
            <person name="Ravi A."/>
            <person name="Getino M."/>
            <person name="Pursley I."/>
            <person name="Horton D.L."/>
            <person name="Alikhan N.F."/>
            <person name="Baker D."/>
            <person name="Gharbi K."/>
            <person name="Hall N."/>
            <person name="Watson M."/>
            <person name="Adriaenssens E.M."/>
            <person name="Foster-Nyarko E."/>
            <person name="Jarju S."/>
            <person name="Secka A."/>
            <person name="Antonio M."/>
            <person name="Oren A."/>
            <person name="Chaudhuri R.R."/>
            <person name="La Ragione R."/>
            <person name="Hildebrand F."/>
            <person name="Pallen M.J."/>
        </authorList>
    </citation>
    <scope>NUCLEOTIDE SEQUENCE</scope>
    <source>
        <strain evidence="3">CHK188-16595</strain>
    </source>
</reference>
<accession>A0A9D2MJH2</accession>
<feature type="transmembrane region" description="Helical" evidence="2">
    <location>
        <begin position="87"/>
        <end position="109"/>
    </location>
</feature>
<evidence type="ECO:0000256" key="1">
    <source>
        <dbReference type="SAM" id="MobiDB-lite"/>
    </source>
</evidence>
<dbReference type="EMBL" id="DWXN01000013">
    <property type="protein sequence ID" value="HJB75712.1"/>
    <property type="molecule type" value="Genomic_DNA"/>
</dbReference>
<name>A0A9D2MJH2_9FIRM</name>
<protein>
    <submittedName>
        <fullName evidence="3">Uncharacterized protein</fullName>
    </submittedName>
</protein>
<sequence>MADAVYFNVAPNFDLHMFAGQLAEKYRMEGFTVTVADFNNTEVITFDKDTGGINMLLGLGQGIKATCMVADGVLTINFSDGDWTGKIIGLCVGWFICFVPFITAIVGCVKQSQLPKKIGNDAMMIASQMNQQFGGQGPQGPYEQQPPYNGAQQYGDPNQPYNEPQNPNNGGSY</sequence>
<proteinExistence type="predicted"/>
<keyword evidence="2" id="KW-0472">Membrane</keyword>
<evidence type="ECO:0000313" key="4">
    <source>
        <dbReference type="Proteomes" id="UP000823877"/>
    </source>
</evidence>
<dbReference type="Proteomes" id="UP000823877">
    <property type="component" value="Unassembled WGS sequence"/>
</dbReference>
<reference evidence="3" key="2">
    <citation type="submission" date="2021-04" db="EMBL/GenBank/DDBJ databases">
        <authorList>
            <person name="Gilroy R."/>
        </authorList>
    </citation>
    <scope>NUCLEOTIDE SEQUENCE</scope>
    <source>
        <strain evidence="3">CHK188-16595</strain>
    </source>
</reference>
<feature type="compositionally biased region" description="Low complexity" evidence="1">
    <location>
        <begin position="157"/>
        <end position="173"/>
    </location>
</feature>
<evidence type="ECO:0000313" key="3">
    <source>
        <dbReference type="EMBL" id="HJB75712.1"/>
    </source>
</evidence>
<keyword evidence="2" id="KW-0812">Transmembrane</keyword>
<comment type="caution">
    <text evidence="3">The sequence shown here is derived from an EMBL/GenBank/DDBJ whole genome shotgun (WGS) entry which is preliminary data.</text>
</comment>